<evidence type="ECO:0000256" key="3">
    <source>
        <dbReference type="ARBA" id="ARBA00022723"/>
    </source>
</evidence>
<dbReference type="Gene3D" id="3.20.20.70">
    <property type="entry name" value="Aldolase class I"/>
    <property type="match status" value="1"/>
</dbReference>
<dbReference type="InterPro" id="IPR050377">
    <property type="entry name" value="Radical_SAM_PqqE_MftC-like"/>
</dbReference>
<dbReference type="GO" id="GO:0003824">
    <property type="term" value="F:catalytic activity"/>
    <property type="evidence" value="ECO:0007669"/>
    <property type="project" value="InterPro"/>
</dbReference>
<dbReference type="GO" id="GO:0046872">
    <property type="term" value="F:metal ion binding"/>
    <property type="evidence" value="ECO:0007669"/>
    <property type="project" value="UniProtKB-KW"/>
</dbReference>
<dbReference type="SUPFAM" id="SSF102114">
    <property type="entry name" value="Radical SAM enzymes"/>
    <property type="match status" value="1"/>
</dbReference>
<gene>
    <name evidence="8" type="ORF">BHYOB78_13420</name>
</gene>
<dbReference type="GO" id="GO:0051536">
    <property type="term" value="F:iron-sulfur cluster binding"/>
    <property type="evidence" value="ECO:0007669"/>
    <property type="project" value="UniProtKB-KW"/>
</dbReference>
<proteinExistence type="predicted"/>
<keyword evidence="4" id="KW-0408">Iron</keyword>
<keyword evidence="8" id="KW-0614">Plasmid</keyword>
<accession>A0A3B6W4E2</accession>
<dbReference type="InterPro" id="IPR007197">
    <property type="entry name" value="rSAM"/>
</dbReference>
<dbReference type="SFLD" id="SFLDG01067">
    <property type="entry name" value="SPASM/twitch_domain_containing"/>
    <property type="match status" value="1"/>
</dbReference>
<feature type="domain" description="4Fe4S-binding SPASM" evidence="7">
    <location>
        <begin position="248"/>
        <end position="297"/>
    </location>
</feature>
<dbReference type="Proteomes" id="UP000092328">
    <property type="component" value="Plasmid pBhyoB78"/>
</dbReference>
<dbReference type="AlphaFoldDB" id="A0A3B6W4E2"/>
<dbReference type="Pfam" id="PF04055">
    <property type="entry name" value="Radical_SAM"/>
    <property type="match status" value="1"/>
</dbReference>
<evidence type="ECO:0000256" key="4">
    <source>
        <dbReference type="ARBA" id="ARBA00023004"/>
    </source>
</evidence>
<reference evidence="9" key="2">
    <citation type="journal article" date="2017" name="Genome Announc.">
        <title>Correction for Mirajkar et al., Complete Genome Sequence of Brachyspira hyodysenteriae Type Strain B78 (ATCC 27164).</title>
        <authorList>
            <person name="Mirajkar N.S."/>
            <person name="Johnson T.J."/>
            <person name="Gebhart C.J."/>
        </authorList>
    </citation>
    <scope>NUCLEOTIDE SEQUENCE [LARGE SCALE GENOMIC DNA]</scope>
    <source>
        <strain evidence="9">B78</strain>
    </source>
</reference>
<evidence type="ECO:0000256" key="5">
    <source>
        <dbReference type="ARBA" id="ARBA00023014"/>
    </source>
</evidence>
<sequence length="304" mass="35497">MNKNKIKPKIETDPKNRTPLETVIPLNTPFVIVIEPSDKCNFKCNFCPTGDVELMKNTRGRHYGNMNFELFKKIVDDISGFKNDIKALRLYEHGEPLLNPELPNMIKYAKDSKKFNHIEFTTNAFLLKNELSLKIINSGLDQICISIEGINEQQYKEISNVSVDFNKLVNDITFFYKNRKQCKVYIKIFGDNLTENEKEIFYNTFYDISDQIFIESFGNIWPDFEFKSIEANKNRGLFNQELVDKNICPFIFYNIVIHSSGEISPCCADWKREIIIGNANTDNIVDVWNGDNLYSLQKEFLEKW</sequence>
<dbReference type="Pfam" id="PF13186">
    <property type="entry name" value="SPASM"/>
    <property type="match status" value="1"/>
</dbReference>
<dbReference type="KEGG" id="bhd:BHYOB78_13420"/>
<evidence type="ECO:0000259" key="7">
    <source>
        <dbReference type="Pfam" id="PF13186"/>
    </source>
</evidence>
<keyword evidence="9" id="KW-1185">Reference proteome</keyword>
<dbReference type="InterPro" id="IPR023885">
    <property type="entry name" value="4Fe4S-binding_SPASM_dom"/>
</dbReference>
<name>A0A3B6W4E2_BRAHO</name>
<reference evidence="9" key="1">
    <citation type="journal article" date="2016" name="Genome Announc.">
        <title>Complete Genome Sequence of Brachyspira hyodysenteriae Type Strain B78 (ATCC 27164).</title>
        <authorList>
            <person name="Mirajkar N.S."/>
            <person name="Johnson T.J."/>
            <person name="Gebhart C.J."/>
        </authorList>
    </citation>
    <scope>NUCLEOTIDE SEQUENCE [LARGE SCALE GENOMIC DNA]</scope>
    <source>
        <strain evidence="9">B78</strain>
    </source>
</reference>
<dbReference type="EMBL" id="CP016085">
    <property type="protein sequence ID" value="ANN64899.1"/>
    <property type="molecule type" value="Genomic_DNA"/>
</dbReference>
<keyword evidence="2" id="KW-0949">S-adenosyl-L-methionine</keyword>
<dbReference type="OrthoDB" id="5288924at2"/>
<keyword evidence="3" id="KW-0479">Metal-binding</keyword>
<dbReference type="RefSeq" id="WP_020065011.1">
    <property type="nucleotide sequence ID" value="NZ_CP016085.2"/>
</dbReference>
<keyword evidence="5" id="KW-0411">Iron-sulfur</keyword>
<evidence type="ECO:0000259" key="6">
    <source>
        <dbReference type="Pfam" id="PF04055"/>
    </source>
</evidence>
<evidence type="ECO:0000313" key="9">
    <source>
        <dbReference type="Proteomes" id="UP000092328"/>
    </source>
</evidence>
<comment type="cofactor">
    <cofactor evidence="1">
        <name>[4Fe-4S] cluster</name>
        <dbReference type="ChEBI" id="CHEBI:49883"/>
    </cofactor>
</comment>
<evidence type="ECO:0000313" key="8">
    <source>
        <dbReference type="EMBL" id="ANN64899.1"/>
    </source>
</evidence>
<protein>
    <submittedName>
        <fullName evidence="8">Radical SAM protein</fullName>
    </submittedName>
</protein>
<evidence type="ECO:0000256" key="1">
    <source>
        <dbReference type="ARBA" id="ARBA00001966"/>
    </source>
</evidence>
<geneLocation type="plasmid" evidence="8 9">
    <name>pBhyoB78</name>
</geneLocation>
<dbReference type="SFLD" id="SFLDS00029">
    <property type="entry name" value="Radical_SAM"/>
    <property type="match status" value="1"/>
</dbReference>
<dbReference type="InterPro" id="IPR058240">
    <property type="entry name" value="rSAM_sf"/>
</dbReference>
<dbReference type="PANTHER" id="PTHR11228:SF7">
    <property type="entry name" value="PQQA PEPTIDE CYCLASE"/>
    <property type="match status" value="1"/>
</dbReference>
<evidence type="ECO:0000256" key="2">
    <source>
        <dbReference type="ARBA" id="ARBA00022691"/>
    </source>
</evidence>
<feature type="domain" description="Radical SAM core" evidence="6">
    <location>
        <begin position="34"/>
        <end position="169"/>
    </location>
</feature>
<organism evidence="8 9">
    <name type="scientific">Brachyspira hyodysenteriae ATCC 27164</name>
    <dbReference type="NCBI Taxonomy" id="1266923"/>
    <lineage>
        <taxon>Bacteria</taxon>
        <taxon>Pseudomonadati</taxon>
        <taxon>Spirochaetota</taxon>
        <taxon>Spirochaetia</taxon>
        <taxon>Brachyspirales</taxon>
        <taxon>Brachyspiraceae</taxon>
        <taxon>Brachyspira</taxon>
    </lineage>
</organism>
<dbReference type="CDD" id="cd01335">
    <property type="entry name" value="Radical_SAM"/>
    <property type="match status" value="1"/>
</dbReference>
<dbReference type="InterPro" id="IPR013785">
    <property type="entry name" value="Aldolase_TIM"/>
</dbReference>
<dbReference type="PANTHER" id="PTHR11228">
    <property type="entry name" value="RADICAL SAM DOMAIN PROTEIN"/>
    <property type="match status" value="1"/>
</dbReference>